<evidence type="ECO:0000256" key="1">
    <source>
        <dbReference type="ARBA" id="ARBA00000085"/>
    </source>
</evidence>
<feature type="domain" description="PAS" evidence="6">
    <location>
        <begin position="138"/>
        <end position="210"/>
    </location>
</feature>
<proteinExistence type="predicted"/>
<evidence type="ECO:0000259" key="7">
    <source>
        <dbReference type="PROSITE" id="PS50113"/>
    </source>
</evidence>
<feature type="domain" description="PAC" evidence="7">
    <location>
        <begin position="80"/>
        <end position="137"/>
    </location>
</feature>
<dbReference type="Pfam" id="PF08448">
    <property type="entry name" value="PAS_4"/>
    <property type="match status" value="2"/>
</dbReference>
<comment type="catalytic activity">
    <reaction evidence="1">
        <text>ATP + protein L-histidine = ADP + protein N-phospho-L-histidine.</text>
        <dbReference type="EC" id="2.7.13.3"/>
    </reaction>
</comment>
<evidence type="ECO:0000256" key="3">
    <source>
        <dbReference type="ARBA" id="ARBA00022553"/>
    </source>
</evidence>
<evidence type="ECO:0000256" key="5">
    <source>
        <dbReference type="ARBA" id="ARBA00022777"/>
    </source>
</evidence>
<name>A0A5B6TIT6_9BACT</name>
<accession>A0A5B6TIT6</accession>
<evidence type="ECO:0000313" key="8">
    <source>
        <dbReference type="EMBL" id="KAA3440584.1"/>
    </source>
</evidence>
<evidence type="ECO:0000313" key="9">
    <source>
        <dbReference type="Proteomes" id="UP000324133"/>
    </source>
</evidence>
<keyword evidence="9" id="KW-1185">Reference proteome</keyword>
<dbReference type="SMART" id="SM00091">
    <property type="entry name" value="PAS"/>
    <property type="match status" value="3"/>
</dbReference>
<dbReference type="InterPro" id="IPR013655">
    <property type="entry name" value="PAS_fold_3"/>
</dbReference>
<dbReference type="InterPro" id="IPR000014">
    <property type="entry name" value="PAS"/>
</dbReference>
<dbReference type="InterPro" id="IPR000700">
    <property type="entry name" value="PAS-assoc_C"/>
</dbReference>
<keyword evidence="5" id="KW-0418">Kinase</keyword>
<sequence>MDFSKLFQHVPDNMVVITPDFKIVAATDAYLQTTMRKREDLLGLHFLLEAFPNLHYSFEENPVYKSIARVMETKKVDFMDLVQYSIARPAAEGGGFYESIWEASHTPVLDAEGNVEFIIQKTMDVTEREQAKLAHQESENKFKIMTDTVPQLIYTVSPEGKVTYVNERFVKYTGMPAQEIMASETGFLDVMHPEDQGPFIARAQESFQKQVEFQAEIRMRDREGNYRWFVKKCSPVTLGNQNKVSLWVGSATDIHATKQMVQELLESNEQMALLSDQVHAALEKAQSERKTLENMIMNAPAIFCTLKGPEHRFELINPYYQGLFPDRELQNKTVAEAVPEAVEQGFIDLLDNVYNTGEAFSAKEVHFQRKRQDTQLVEDIYMTLNYQPIFGEGMKVIGILVFGYEITDHVKLRESLQKEGKV</sequence>
<evidence type="ECO:0000256" key="2">
    <source>
        <dbReference type="ARBA" id="ARBA00012438"/>
    </source>
</evidence>
<reference evidence="8 9" key="1">
    <citation type="submission" date="2019-07" db="EMBL/GenBank/DDBJ databases">
        <title>Rufibacter sp. nov., isolated from lake sediment.</title>
        <authorList>
            <person name="Qu J.-H."/>
        </authorList>
    </citation>
    <scope>NUCLEOTIDE SEQUENCE [LARGE SCALE GENOMIC DNA]</scope>
    <source>
        <strain evidence="8 9">NBS58-1</strain>
    </source>
</reference>
<dbReference type="PROSITE" id="PS50112">
    <property type="entry name" value="PAS"/>
    <property type="match status" value="1"/>
</dbReference>
<organism evidence="8 9">
    <name type="scientific">Rufibacter hautae</name>
    <dbReference type="NCBI Taxonomy" id="2595005"/>
    <lineage>
        <taxon>Bacteria</taxon>
        <taxon>Pseudomonadati</taxon>
        <taxon>Bacteroidota</taxon>
        <taxon>Cytophagia</taxon>
        <taxon>Cytophagales</taxon>
        <taxon>Hymenobacteraceae</taxon>
        <taxon>Rufibacter</taxon>
    </lineage>
</organism>
<dbReference type="NCBIfam" id="TIGR00229">
    <property type="entry name" value="sensory_box"/>
    <property type="match status" value="1"/>
</dbReference>
<evidence type="ECO:0000256" key="4">
    <source>
        <dbReference type="ARBA" id="ARBA00022679"/>
    </source>
</evidence>
<dbReference type="InterPro" id="IPR013656">
    <property type="entry name" value="PAS_4"/>
</dbReference>
<gene>
    <name evidence="8" type="ORF">FOA19_08015</name>
</gene>
<feature type="domain" description="PAC" evidence="7">
    <location>
        <begin position="213"/>
        <end position="266"/>
    </location>
</feature>
<evidence type="ECO:0000259" key="6">
    <source>
        <dbReference type="PROSITE" id="PS50112"/>
    </source>
</evidence>
<dbReference type="RefSeq" id="WP_149090215.1">
    <property type="nucleotide sequence ID" value="NZ_VKKY01000001.1"/>
</dbReference>
<dbReference type="Pfam" id="PF08447">
    <property type="entry name" value="PAS_3"/>
    <property type="match status" value="1"/>
</dbReference>
<dbReference type="InterPro" id="IPR052162">
    <property type="entry name" value="Sensor_kinase/Photoreceptor"/>
</dbReference>
<dbReference type="CDD" id="cd00130">
    <property type="entry name" value="PAS"/>
    <property type="match status" value="1"/>
</dbReference>
<keyword evidence="3" id="KW-0597">Phosphoprotein</keyword>
<dbReference type="AlphaFoldDB" id="A0A5B6TIT6"/>
<dbReference type="GO" id="GO:0004673">
    <property type="term" value="F:protein histidine kinase activity"/>
    <property type="evidence" value="ECO:0007669"/>
    <property type="project" value="UniProtKB-EC"/>
</dbReference>
<dbReference type="PROSITE" id="PS50113">
    <property type="entry name" value="PAC"/>
    <property type="match status" value="2"/>
</dbReference>
<comment type="caution">
    <text evidence="8">The sequence shown here is derived from an EMBL/GenBank/DDBJ whole genome shotgun (WGS) entry which is preliminary data.</text>
</comment>
<protein>
    <recommendedName>
        <fullName evidence="2">histidine kinase</fullName>
        <ecNumber evidence="2">2.7.13.3</ecNumber>
    </recommendedName>
</protein>
<dbReference type="EMBL" id="VKKY01000001">
    <property type="protein sequence ID" value="KAA3440584.1"/>
    <property type="molecule type" value="Genomic_DNA"/>
</dbReference>
<dbReference type="EC" id="2.7.13.3" evidence="2"/>
<dbReference type="Proteomes" id="UP000324133">
    <property type="component" value="Unassembled WGS sequence"/>
</dbReference>
<dbReference type="PANTHER" id="PTHR43304:SF1">
    <property type="entry name" value="PAC DOMAIN-CONTAINING PROTEIN"/>
    <property type="match status" value="1"/>
</dbReference>
<dbReference type="OrthoDB" id="9766459at2"/>
<dbReference type="InterPro" id="IPR035965">
    <property type="entry name" value="PAS-like_dom_sf"/>
</dbReference>
<dbReference type="Gene3D" id="3.30.450.20">
    <property type="entry name" value="PAS domain"/>
    <property type="match status" value="3"/>
</dbReference>
<keyword evidence="4" id="KW-0808">Transferase</keyword>
<dbReference type="SUPFAM" id="SSF55785">
    <property type="entry name" value="PYP-like sensor domain (PAS domain)"/>
    <property type="match status" value="3"/>
</dbReference>
<dbReference type="FunFam" id="3.30.450.20:FF:000099">
    <property type="entry name" value="Sensory box sensor histidine kinase"/>
    <property type="match status" value="1"/>
</dbReference>
<dbReference type="PANTHER" id="PTHR43304">
    <property type="entry name" value="PHYTOCHROME-LIKE PROTEIN CPH1"/>
    <property type="match status" value="1"/>
</dbReference>